<dbReference type="Proteomes" id="UP001597097">
    <property type="component" value="Unassembled WGS sequence"/>
</dbReference>
<reference evidence="2" key="1">
    <citation type="journal article" date="2019" name="Int. J. Syst. Evol. Microbiol.">
        <title>The Global Catalogue of Microorganisms (GCM) 10K type strain sequencing project: providing services to taxonomists for standard genome sequencing and annotation.</title>
        <authorList>
            <consortium name="The Broad Institute Genomics Platform"/>
            <consortium name="The Broad Institute Genome Sequencing Center for Infectious Disease"/>
            <person name="Wu L."/>
            <person name="Ma J."/>
        </authorList>
    </citation>
    <scope>NUCLEOTIDE SEQUENCE [LARGE SCALE GENOMIC DNA]</scope>
    <source>
        <strain evidence="2">CGMCC 1.15399</strain>
    </source>
</reference>
<evidence type="ECO:0000313" key="1">
    <source>
        <dbReference type="EMBL" id="MFD1540597.1"/>
    </source>
</evidence>
<dbReference type="PANTHER" id="PTHR13017">
    <property type="entry name" value="5-FORMYLTETRAHYDROFOLATE CYCLO-LIGASE-RELATED"/>
    <property type="match status" value="1"/>
</dbReference>
<protein>
    <submittedName>
        <fullName evidence="1">5-formyltetrahydrofolate cyclo-ligase</fullName>
    </submittedName>
</protein>
<dbReference type="Pfam" id="PF01812">
    <property type="entry name" value="5-FTHF_cyc-lig"/>
    <property type="match status" value="1"/>
</dbReference>
<dbReference type="RefSeq" id="WP_219527031.1">
    <property type="nucleotide sequence ID" value="NZ_JAHKRM010000001.1"/>
</dbReference>
<gene>
    <name evidence="1" type="ORF">ACFSJ0_26320</name>
</gene>
<dbReference type="PANTHER" id="PTHR13017:SF0">
    <property type="entry name" value="METHENYLTETRAHYDROFOLATE SYNTHASE DOMAIN-CONTAINING PROTEIN"/>
    <property type="match status" value="1"/>
</dbReference>
<accession>A0ABW4GCY1</accession>
<comment type="caution">
    <text evidence="1">The sequence shown here is derived from an EMBL/GenBank/DDBJ whole genome shotgun (WGS) entry which is preliminary data.</text>
</comment>
<keyword evidence="2" id="KW-1185">Reference proteome</keyword>
<dbReference type="EMBL" id="JBHUCM010000019">
    <property type="protein sequence ID" value="MFD1540597.1"/>
    <property type="molecule type" value="Genomic_DNA"/>
</dbReference>
<dbReference type="InterPro" id="IPR002698">
    <property type="entry name" value="FTHF_cligase"/>
</dbReference>
<name>A0ABW4GCY1_9ACTN</name>
<proteinExistence type="predicted"/>
<evidence type="ECO:0000313" key="2">
    <source>
        <dbReference type="Proteomes" id="UP001597097"/>
    </source>
</evidence>
<organism evidence="1 2">
    <name type="scientific">Nonomuraea guangzhouensis</name>
    <dbReference type="NCBI Taxonomy" id="1291555"/>
    <lineage>
        <taxon>Bacteria</taxon>
        <taxon>Bacillati</taxon>
        <taxon>Actinomycetota</taxon>
        <taxon>Actinomycetes</taxon>
        <taxon>Streptosporangiales</taxon>
        <taxon>Streptosporangiaceae</taxon>
        <taxon>Nonomuraea</taxon>
    </lineage>
</organism>
<sequence>MSLDDQKNAVRERVWSTLIEAQISAPDARGYIPDFIGSERAAELLASTAQWQRAETVKANPDTAQLPVRARALAENKLLYMAVPKIATVRPFYLIDPARSRMSPTEAATSRGAAANSPLVGTEEMRPIDLVVCGTVAVNRQGVRLGKGAGYSDIEVALLIEDSLVNDNTVIVTTVHSLQVVDEPLPEAEHDFRVDLIITEKDVIACPSARRPSGLIWPSMPAEKVAAIPVLRKRAKRGLGR</sequence>